<dbReference type="PANTHER" id="PTHR34614:SF2">
    <property type="entry name" value="TRANSPOSASE IS4-LIKE DOMAIN-CONTAINING PROTEIN"/>
    <property type="match status" value="1"/>
</dbReference>
<dbReference type="SUPFAM" id="SSF53098">
    <property type="entry name" value="Ribonuclease H-like"/>
    <property type="match status" value="1"/>
</dbReference>
<organism evidence="1 2">
    <name type="scientific">candidate division MSBL1 archaeon SCGC-AAA259E17</name>
    <dbReference type="NCBI Taxonomy" id="1698263"/>
    <lineage>
        <taxon>Archaea</taxon>
        <taxon>Methanobacteriati</taxon>
        <taxon>Methanobacteriota</taxon>
        <taxon>candidate division MSBL1</taxon>
    </lineage>
</organism>
<comment type="caution">
    <text evidence="1">The sequence shown here is derived from an EMBL/GenBank/DDBJ whole genome shotgun (WGS) entry which is preliminary data.</text>
</comment>
<dbReference type="AlphaFoldDB" id="A0A133UCX5"/>
<dbReference type="Proteomes" id="UP000070373">
    <property type="component" value="Unassembled WGS sequence"/>
</dbReference>
<keyword evidence="2" id="KW-1185">Reference proteome</keyword>
<name>A0A133UCX5_9EURY</name>
<reference evidence="1 2" key="1">
    <citation type="journal article" date="2016" name="Sci. Rep.">
        <title>Metabolic traits of an uncultured archaeal lineage -MSBL1- from brine pools of the Red Sea.</title>
        <authorList>
            <person name="Mwirichia R."/>
            <person name="Alam I."/>
            <person name="Rashid M."/>
            <person name="Vinu M."/>
            <person name="Ba-Alawi W."/>
            <person name="Anthony Kamau A."/>
            <person name="Kamanda Ngugi D."/>
            <person name="Goker M."/>
            <person name="Klenk H.P."/>
            <person name="Bajic V."/>
            <person name="Stingl U."/>
        </authorList>
    </citation>
    <scope>NUCLEOTIDE SEQUENCE [LARGE SCALE GENOMIC DNA]</scope>
    <source>
        <strain evidence="1">SCGC-AAA259E17</strain>
    </source>
</reference>
<evidence type="ECO:0008006" key="3">
    <source>
        <dbReference type="Google" id="ProtNLM"/>
    </source>
</evidence>
<evidence type="ECO:0000313" key="2">
    <source>
        <dbReference type="Proteomes" id="UP000070373"/>
    </source>
</evidence>
<gene>
    <name evidence="1" type="ORF">AKJ64_04180</name>
</gene>
<dbReference type="PANTHER" id="PTHR34614">
    <property type="match status" value="1"/>
</dbReference>
<feature type="non-terminal residue" evidence="1">
    <location>
        <position position="161"/>
    </location>
</feature>
<sequence length="161" mass="19325">MTLVVKYHEGVATRQRRALRHYKEKALRLCPNLEERVGSGRGRPFTQRGVQDRMDELQGVEEAINWSFDEESQTFSWKFKDDEWERLLEEAGKSLLFTTHEDWSAKDIIKAYEGKWKVEHSFRLLKGSIPVRPIYHGREDRIREHCFLMYLLIVIHRYLME</sequence>
<protein>
    <recommendedName>
        <fullName evidence="3">Transposase IS4-like domain-containing protein</fullName>
    </recommendedName>
</protein>
<dbReference type="InterPro" id="IPR012337">
    <property type="entry name" value="RNaseH-like_sf"/>
</dbReference>
<evidence type="ECO:0000313" key="1">
    <source>
        <dbReference type="EMBL" id="KXA92038.1"/>
    </source>
</evidence>
<accession>A0A133UCX5</accession>
<dbReference type="EMBL" id="LHXN01000085">
    <property type="protein sequence ID" value="KXA92038.1"/>
    <property type="molecule type" value="Genomic_DNA"/>
</dbReference>
<proteinExistence type="predicted"/>